<dbReference type="EMBL" id="CP142728">
    <property type="protein sequence ID" value="WUR02787.1"/>
    <property type="molecule type" value="Genomic_DNA"/>
</dbReference>
<dbReference type="AlphaFoldDB" id="A0AAX4J9Z4"/>
<dbReference type="Proteomes" id="UP001334084">
    <property type="component" value="Chromosome 3"/>
</dbReference>
<dbReference type="RefSeq" id="XP_065328932.1">
    <property type="nucleotide sequence ID" value="XM_065472860.1"/>
</dbReference>
<sequence>MNRKVFLQILFVQSNEHILKRLEKILNNDIHNINYTTINKNDKYLIEYVSYNEKNEEVIFYVDENFSFNKEKKLSIKSLNFENRLKNICFSSNRKKDNSRILVYDNTDSTHPEYNYIFSDFDQKNDKEIKWVQCNETFYIKFYIQNKNLRHYFTINLNKLEPQKLHEIYLYKYFKEENCNKPIIEHSLNLYDFHDFIEMYYFPLNNNTNNNSSIIDTNFIFFNIDTLEDEKISKHDNPKTCCLLINFKNNISICEKTSKELTRIKKLWINITQKNDKEIMLFYKLIEGHCLVEFVLERILKKSGSAVNIIFSRLCVEIKIINMCNFKILTEKKSLITTVQKNIINGKILAAVLKILQCEDDVRSYLIKICLFLETDNIIYSKEKTQIELFRELKCISDICVQNEDSSGMGGTDNLFEVFTTISHHCEILSKYAKKTFDNICDAFFLLQMDDDNIEKMEIQANKFVDFHFLKKLRQNLLSKMKKND</sequence>
<dbReference type="GeneID" id="90540604"/>
<keyword evidence="2" id="KW-1185">Reference proteome</keyword>
<protein>
    <submittedName>
        <fullName evidence="1">Uncharacterized protein</fullName>
    </submittedName>
</protein>
<reference evidence="1" key="1">
    <citation type="journal article" date="2024" name="BMC Genomics">
        <title>Functional annotation of a divergent genome using sequence and structure-based similarity.</title>
        <authorList>
            <person name="Svedberg D."/>
            <person name="Winiger R.R."/>
            <person name="Berg A."/>
            <person name="Sharma H."/>
            <person name="Tellgren-Roth C."/>
            <person name="Debrunner-Vossbrinck B.A."/>
            <person name="Vossbrinck C.R."/>
            <person name="Barandun J."/>
        </authorList>
    </citation>
    <scope>NUCLEOTIDE SEQUENCE</scope>
    <source>
        <strain evidence="1">Illinois isolate</strain>
    </source>
</reference>
<proteinExistence type="predicted"/>
<name>A0AAX4J9Z4_9MICR</name>
<gene>
    <name evidence="1" type="ORF">VNE69_03008</name>
</gene>
<evidence type="ECO:0000313" key="1">
    <source>
        <dbReference type="EMBL" id="WUR02787.1"/>
    </source>
</evidence>
<evidence type="ECO:0000313" key="2">
    <source>
        <dbReference type="Proteomes" id="UP001334084"/>
    </source>
</evidence>
<accession>A0AAX4J9Z4</accession>
<organism evidence="1 2">
    <name type="scientific">Vairimorpha necatrix</name>
    <dbReference type="NCBI Taxonomy" id="6039"/>
    <lineage>
        <taxon>Eukaryota</taxon>
        <taxon>Fungi</taxon>
        <taxon>Fungi incertae sedis</taxon>
        <taxon>Microsporidia</taxon>
        <taxon>Nosematidae</taxon>
        <taxon>Vairimorpha</taxon>
    </lineage>
</organism>
<dbReference type="KEGG" id="vnx:VNE69_03008"/>